<dbReference type="GeneID" id="25905802"/>
<dbReference type="RefSeq" id="XP_014156304.1">
    <property type="nucleotide sequence ID" value="XM_014300829.1"/>
</dbReference>
<protein>
    <submittedName>
        <fullName evidence="2">Uncharacterized protein</fullName>
    </submittedName>
</protein>
<feature type="compositionally biased region" description="Basic and acidic residues" evidence="1">
    <location>
        <begin position="32"/>
        <end position="48"/>
    </location>
</feature>
<name>A0A0L0FZW3_9EUKA</name>
<dbReference type="Proteomes" id="UP000054560">
    <property type="component" value="Unassembled WGS sequence"/>
</dbReference>
<feature type="non-terminal residue" evidence="2">
    <location>
        <position position="1"/>
    </location>
</feature>
<evidence type="ECO:0000313" key="2">
    <source>
        <dbReference type="EMBL" id="KNC82402.1"/>
    </source>
</evidence>
<reference evidence="2 3" key="1">
    <citation type="submission" date="2011-02" db="EMBL/GenBank/DDBJ databases">
        <title>The Genome Sequence of Sphaeroforma arctica JP610.</title>
        <authorList>
            <consortium name="The Broad Institute Genome Sequencing Platform"/>
            <person name="Russ C."/>
            <person name="Cuomo C."/>
            <person name="Young S.K."/>
            <person name="Zeng Q."/>
            <person name="Gargeya S."/>
            <person name="Alvarado L."/>
            <person name="Berlin A."/>
            <person name="Chapman S.B."/>
            <person name="Chen Z."/>
            <person name="Freedman E."/>
            <person name="Gellesch M."/>
            <person name="Goldberg J."/>
            <person name="Griggs A."/>
            <person name="Gujja S."/>
            <person name="Heilman E."/>
            <person name="Heiman D."/>
            <person name="Howarth C."/>
            <person name="Mehta T."/>
            <person name="Neiman D."/>
            <person name="Pearson M."/>
            <person name="Roberts A."/>
            <person name="Saif S."/>
            <person name="Shea T."/>
            <person name="Shenoy N."/>
            <person name="Sisk P."/>
            <person name="Stolte C."/>
            <person name="Sykes S."/>
            <person name="White J."/>
            <person name="Yandava C."/>
            <person name="Burger G."/>
            <person name="Gray M.W."/>
            <person name="Holland P.W.H."/>
            <person name="King N."/>
            <person name="Lang F.B.F."/>
            <person name="Roger A.J."/>
            <person name="Ruiz-Trillo I."/>
            <person name="Haas B."/>
            <person name="Nusbaum C."/>
            <person name="Birren B."/>
        </authorList>
    </citation>
    <scope>NUCLEOTIDE SEQUENCE [LARGE SCALE GENOMIC DNA]</scope>
    <source>
        <strain evidence="2 3">JP610</strain>
    </source>
</reference>
<proteinExistence type="predicted"/>
<evidence type="ECO:0000313" key="3">
    <source>
        <dbReference type="Proteomes" id="UP000054560"/>
    </source>
</evidence>
<accession>A0A0L0FZW3</accession>
<organism evidence="2 3">
    <name type="scientific">Sphaeroforma arctica JP610</name>
    <dbReference type="NCBI Taxonomy" id="667725"/>
    <lineage>
        <taxon>Eukaryota</taxon>
        <taxon>Ichthyosporea</taxon>
        <taxon>Ichthyophonida</taxon>
        <taxon>Sphaeroforma</taxon>
    </lineage>
</organism>
<gene>
    <name evidence="2" type="ORF">SARC_05298</name>
</gene>
<evidence type="ECO:0000256" key="1">
    <source>
        <dbReference type="SAM" id="MobiDB-lite"/>
    </source>
</evidence>
<sequence length="83" mass="8978">AGSPVGPTDPSHDKDHEESDDTPQSPTAPSEEGERLEFMITDSADRHGVGYHSTPPRVGPRDTVPSRSSISLQDFVHVQQRAS</sequence>
<feature type="region of interest" description="Disordered" evidence="1">
    <location>
        <begin position="1"/>
        <end position="83"/>
    </location>
</feature>
<dbReference type="AlphaFoldDB" id="A0A0L0FZW3"/>
<keyword evidence="3" id="KW-1185">Reference proteome</keyword>
<dbReference type="EMBL" id="KQ241930">
    <property type="protein sequence ID" value="KNC82402.1"/>
    <property type="molecule type" value="Genomic_DNA"/>
</dbReference>